<dbReference type="PROSITE" id="PS50042">
    <property type="entry name" value="CNMP_BINDING_3"/>
    <property type="match status" value="1"/>
</dbReference>
<evidence type="ECO:0000313" key="6">
    <source>
        <dbReference type="EMBL" id="WQD78766.1"/>
    </source>
</evidence>
<dbReference type="RefSeq" id="WP_114809866.1">
    <property type="nucleotide sequence ID" value="NZ_CP139965.1"/>
</dbReference>
<dbReference type="PANTHER" id="PTHR24567:SF74">
    <property type="entry name" value="HTH-TYPE TRANSCRIPTIONAL REGULATOR ARCR"/>
    <property type="match status" value="1"/>
</dbReference>
<dbReference type="SUPFAM" id="SSF46785">
    <property type="entry name" value="Winged helix' DNA-binding domain"/>
    <property type="match status" value="1"/>
</dbReference>
<organism evidence="6 7">
    <name type="scientific">Paraburkholderia kururiensis</name>
    <dbReference type="NCBI Taxonomy" id="984307"/>
    <lineage>
        <taxon>Bacteria</taxon>
        <taxon>Pseudomonadati</taxon>
        <taxon>Pseudomonadota</taxon>
        <taxon>Betaproteobacteria</taxon>
        <taxon>Burkholderiales</taxon>
        <taxon>Burkholderiaceae</taxon>
        <taxon>Paraburkholderia</taxon>
    </lineage>
</organism>
<reference evidence="6 7" key="1">
    <citation type="submission" date="2023-12" db="EMBL/GenBank/DDBJ databases">
        <title>Genome sequencing and assembly of bacterial species from a model synthetic community.</title>
        <authorList>
            <person name="Hogle S.L."/>
        </authorList>
    </citation>
    <scope>NUCLEOTIDE SEQUENCE [LARGE SCALE GENOMIC DNA]</scope>
    <source>
        <strain evidence="6 7">HAMBI 2494</strain>
    </source>
</reference>
<dbReference type="InterPro" id="IPR018490">
    <property type="entry name" value="cNMP-bd_dom_sf"/>
</dbReference>
<name>A0ABZ0WNC4_9BURK</name>
<feature type="domain" description="HTH crp-type" evidence="5">
    <location>
        <begin position="163"/>
        <end position="238"/>
    </location>
</feature>
<dbReference type="InterPro" id="IPR050397">
    <property type="entry name" value="Env_Response_Regulators"/>
</dbReference>
<sequence>MSLPTDSNDPSNACTPTPALATALARSLWFRSAPQALQSALITAGREVRLLAGERLFMRGDADSGLYCVIDGLVRIGAASFAGKEALLAVIEPVNWFGEIALFDDRARTHDAYAERDSTLFHVPRATLLALLEATPAWWHTFGLLLTQKLRLAFEVIEEAALLPAAQRVARRLMLMAGGFENTQAGTTLPTRIIKVPQEDLAMMLALSRQTINQILRQFEMQGALKLRYAEIEIVDAEKLAALADVTASDVAPSKKGRA</sequence>
<proteinExistence type="predicted"/>
<protein>
    <submittedName>
        <fullName evidence="6">Crp/Fnr family transcriptional regulator</fullName>
    </submittedName>
</protein>
<dbReference type="InterPro" id="IPR036390">
    <property type="entry name" value="WH_DNA-bd_sf"/>
</dbReference>
<dbReference type="SUPFAM" id="SSF51206">
    <property type="entry name" value="cAMP-binding domain-like"/>
    <property type="match status" value="1"/>
</dbReference>
<dbReference type="SMART" id="SM00419">
    <property type="entry name" value="HTH_CRP"/>
    <property type="match status" value="1"/>
</dbReference>
<evidence type="ECO:0000256" key="1">
    <source>
        <dbReference type="ARBA" id="ARBA00023015"/>
    </source>
</evidence>
<evidence type="ECO:0000256" key="2">
    <source>
        <dbReference type="ARBA" id="ARBA00023125"/>
    </source>
</evidence>
<dbReference type="EMBL" id="CP139965">
    <property type="protein sequence ID" value="WQD78766.1"/>
    <property type="molecule type" value="Genomic_DNA"/>
</dbReference>
<evidence type="ECO:0000313" key="7">
    <source>
        <dbReference type="Proteomes" id="UP001325479"/>
    </source>
</evidence>
<dbReference type="SMART" id="SM00100">
    <property type="entry name" value="cNMP"/>
    <property type="match status" value="1"/>
</dbReference>
<gene>
    <name evidence="6" type="ORF">U0042_03385</name>
</gene>
<dbReference type="PANTHER" id="PTHR24567">
    <property type="entry name" value="CRP FAMILY TRANSCRIPTIONAL REGULATORY PROTEIN"/>
    <property type="match status" value="1"/>
</dbReference>
<dbReference type="Proteomes" id="UP001325479">
    <property type="component" value="Chromosome"/>
</dbReference>
<dbReference type="Pfam" id="PF13545">
    <property type="entry name" value="HTH_Crp_2"/>
    <property type="match status" value="1"/>
</dbReference>
<keyword evidence="3" id="KW-0804">Transcription</keyword>
<dbReference type="CDD" id="cd00038">
    <property type="entry name" value="CAP_ED"/>
    <property type="match status" value="1"/>
</dbReference>
<evidence type="ECO:0000259" key="5">
    <source>
        <dbReference type="PROSITE" id="PS51063"/>
    </source>
</evidence>
<dbReference type="PROSITE" id="PS51063">
    <property type="entry name" value="HTH_CRP_2"/>
    <property type="match status" value="1"/>
</dbReference>
<dbReference type="InterPro" id="IPR000595">
    <property type="entry name" value="cNMP-bd_dom"/>
</dbReference>
<accession>A0ABZ0WNC4</accession>
<dbReference type="InterPro" id="IPR014710">
    <property type="entry name" value="RmlC-like_jellyroll"/>
</dbReference>
<keyword evidence="7" id="KW-1185">Reference proteome</keyword>
<keyword evidence="1" id="KW-0805">Transcription regulation</keyword>
<dbReference type="InterPro" id="IPR012318">
    <property type="entry name" value="HTH_CRP"/>
</dbReference>
<dbReference type="Pfam" id="PF00027">
    <property type="entry name" value="cNMP_binding"/>
    <property type="match status" value="1"/>
</dbReference>
<dbReference type="Gene3D" id="2.60.120.10">
    <property type="entry name" value="Jelly Rolls"/>
    <property type="match status" value="1"/>
</dbReference>
<keyword evidence="2" id="KW-0238">DNA-binding</keyword>
<feature type="domain" description="Cyclic nucleotide-binding" evidence="4">
    <location>
        <begin position="29"/>
        <end position="132"/>
    </location>
</feature>
<evidence type="ECO:0000256" key="3">
    <source>
        <dbReference type="ARBA" id="ARBA00023163"/>
    </source>
</evidence>
<evidence type="ECO:0000259" key="4">
    <source>
        <dbReference type="PROSITE" id="PS50042"/>
    </source>
</evidence>